<dbReference type="SUPFAM" id="SSF51735">
    <property type="entry name" value="NAD(P)-binding Rossmann-fold domains"/>
    <property type="match status" value="1"/>
</dbReference>
<dbReference type="Pfam" id="PF02036">
    <property type="entry name" value="SCP2"/>
    <property type="match status" value="1"/>
</dbReference>
<dbReference type="PRINTS" id="PR00081">
    <property type="entry name" value="GDHRDH"/>
</dbReference>
<dbReference type="Proteomes" id="UP000515150">
    <property type="component" value="Chromosome 12"/>
</dbReference>
<organism evidence="10 11">
    <name type="scientific">Betta splendens</name>
    <name type="common">Siamese fighting fish</name>
    <dbReference type="NCBI Taxonomy" id="158456"/>
    <lineage>
        <taxon>Eukaryota</taxon>
        <taxon>Metazoa</taxon>
        <taxon>Chordata</taxon>
        <taxon>Craniata</taxon>
        <taxon>Vertebrata</taxon>
        <taxon>Euteleostomi</taxon>
        <taxon>Actinopterygii</taxon>
        <taxon>Neopterygii</taxon>
        <taxon>Teleostei</taxon>
        <taxon>Neoteleostei</taxon>
        <taxon>Acanthomorphata</taxon>
        <taxon>Anabantaria</taxon>
        <taxon>Anabantiformes</taxon>
        <taxon>Anabantoidei</taxon>
        <taxon>Osphronemidae</taxon>
        <taxon>Betta</taxon>
    </lineage>
</organism>
<reference evidence="11" key="1">
    <citation type="submission" date="2025-08" db="UniProtKB">
        <authorList>
            <consortium name="RefSeq"/>
        </authorList>
    </citation>
    <scope>IDENTIFICATION</scope>
</reference>
<evidence type="ECO:0000256" key="6">
    <source>
        <dbReference type="ARBA" id="ARBA00023128"/>
    </source>
</evidence>
<evidence type="ECO:0000256" key="2">
    <source>
        <dbReference type="ARBA" id="ARBA00004275"/>
    </source>
</evidence>
<dbReference type="CDD" id="cd09762">
    <property type="entry name" value="HSDL2_SDR_c"/>
    <property type="match status" value="1"/>
</dbReference>
<dbReference type="Gene3D" id="3.40.50.720">
    <property type="entry name" value="NAD(P)-binding Rossmann-like Domain"/>
    <property type="match status" value="1"/>
</dbReference>
<evidence type="ECO:0000256" key="7">
    <source>
        <dbReference type="ARBA" id="ARBA00023140"/>
    </source>
</evidence>
<keyword evidence="5" id="KW-0560">Oxidoreductase</keyword>
<dbReference type="InterPro" id="IPR036291">
    <property type="entry name" value="NAD(P)-bd_dom_sf"/>
</dbReference>
<dbReference type="RefSeq" id="XP_029025827.1">
    <property type="nucleotide sequence ID" value="XM_029169994.3"/>
</dbReference>
<dbReference type="InterPro" id="IPR002347">
    <property type="entry name" value="SDR_fam"/>
</dbReference>
<dbReference type="GO" id="GO:0016491">
    <property type="term" value="F:oxidoreductase activity"/>
    <property type="evidence" value="ECO:0007669"/>
    <property type="project" value="UniProtKB-KW"/>
</dbReference>
<evidence type="ECO:0000256" key="1">
    <source>
        <dbReference type="ARBA" id="ARBA00004173"/>
    </source>
</evidence>
<evidence type="ECO:0000256" key="4">
    <source>
        <dbReference type="ARBA" id="ARBA00022857"/>
    </source>
</evidence>
<evidence type="ECO:0000259" key="9">
    <source>
        <dbReference type="Pfam" id="PF02036"/>
    </source>
</evidence>
<dbReference type="Pfam" id="PF00106">
    <property type="entry name" value="adh_short"/>
    <property type="match status" value="1"/>
</dbReference>
<proteinExistence type="inferred from homology"/>
<dbReference type="AlphaFoldDB" id="A0A6P7P0K6"/>
<dbReference type="InterPro" id="IPR003033">
    <property type="entry name" value="SCP2_sterol-bd_dom"/>
</dbReference>
<dbReference type="PANTHER" id="PTHR42808:SF3">
    <property type="entry name" value="HYDROXYSTEROID DEHYDROGENASE-LIKE PROTEIN 2"/>
    <property type="match status" value="1"/>
</dbReference>
<dbReference type="PANTHER" id="PTHR42808">
    <property type="entry name" value="HYDROXYSTEROID DEHYDROGENASE-LIKE PROTEIN 2"/>
    <property type="match status" value="1"/>
</dbReference>
<dbReference type="SUPFAM" id="SSF55718">
    <property type="entry name" value="SCP-like"/>
    <property type="match status" value="1"/>
</dbReference>
<keyword evidence="6" id="KW-0496">Mitochondrion</keyword>
<keyword evidence="4" id="KW-0521">NADP</keyword>
<name>A0A6P7P0K6_BETSP</name>
<evidence type="ECO:0000256" key="5">
    <source>
        <dbReference type="ARBA" id="ARBA00023002"/>
    </source>
</evidence>
<dbReference type="CTD" id="84263"/>
<keyword evidence="10" id="KW-1185">Reference proteome</keyword>
<dbReference type="Gene3D" id="3.30.1050.10">
    <property type="entry name" value="SCP2 sterol-binding domain"/>
    <property type="match status" value="1"/>
</dbReference>
<dbReference type="InterPro" id="IPR051935">
    <property type="entry name" value="HSDL2"/>
</dbReference>
<dbReference type="FunFam" id="3.40.50.720:FF:000301">
    <property type="entry name" value="Hydroxysteroid dehydrogenase like 2"/>
    <property type="match status" value="1"/>
</dbReference>
<comment type="similarity">
    <text evidence="3">Belongs to the short-chain dehydrogenases/reductases (SDR) family.</text>
</comment>
<evidence type="ECO:0000313" key="10">
    <source>
        <dbReference type="Proteomes" id="UP000515150"/>
    </source>
</evidence>
<protein>
    <recommendedName>
        <fullName evidence="8">Hydroxysteroid dehydrogenase-like protein 2</fullName>
    </recommendedName>
</protein>
<evidence type="ECO:0000256" key="3">
    <source>
        <dbReference type="ARBA" id="ARBA00006484"/>
    </source>
</evidence>
<dbReference type="NCBIfam" id="NF006133">
    <property type="entry name" value="PRK08278.1"/>
    <property type="match status" value="1"/>
</dbReference>
<dbReference type="GO" id="GO:0005777">
    <property type="term" value="C:peroxisome"/>
    <property type="evidence" value="ECO:0007669"/>
    <property type="project" value="UniProtKB-SubCell"/>
</dbReference>
<evidence type="ECO:0000256" key="8">
    <source>
        <dbReference type="ARBA" id="ARBA00040243"/>
    </source>
</evidence>
<feature type="domain" description="SCP2" evidence="9">
    <location>
        <begin position="293"/>
        <end position="361"/>
    </location>
</feature>
<keyword evidence="7" id="KW-0576">Peroxisome</keyword>
<evidence type="ECO:0000313" key="11">
    <source>
        <dbReference type="RefSeq" id="XP_029025827.1"/>
    </source>
</evidence>
<comment type="subcellular location">
    <subcellularLocation>
        <location evidence="1">Mitochondrion</location>
    </subcellularLocation>
    <subcellularLocation>
        <location evidence="2">Peroxisome</location>
    </subcellularLocation>
</comment>
<dbReference type="GO" id="GO:0005739">
    <property type="term" value="C:mitochondrion"/>
    <property type="evidence" value="ECO:0007669"/>
    <property type="project" value="UniProtKB-SubCell"/>
</dbReference>
<sequence length="369" mass="39722">MLQNTGKLAGCTLFITGASRGIGKAIALKAAKDGANIVIAAKTAEPHPKLPGTIYTAAQEVEAAGGKALACVVDIRDEKQVGEAVQKAVDRFGGIDILVNNASAISLTGTLETPIKKVDLMLGINLRGTYMTSKMVIPHLLKSRRPHILNLSPPLNLNPTWFKNHTAYTMAKYGMSMCVLGMAEEFRGQIAINALWPKTAIQTAAMDMLGGEGIAKQCRTADIIADAAYAILSQPKDYTGHFLVDEDILKEHGVCDFDQYAVQPGHPLLPDFFLDEAPETLVKQMEQHGEHAGVWFLDLKSGSGSAGQGQPPVKADVVMAMDSADFSKMFLGQLKPTMAFMSGKLRIKGDMTLAIKLEKLMSHMSKAKL</sequence>
<dbReference type="InterPro" id="IPR036527">
    <property type="entry name" value="SCP2_sterol-bd_dom_sf"/>
</dbReference>
<gene>
    <name evidence="11" type="primary">hsdl2</name>
</gene>
<dbReference type="GeneID" id="114867366"/>
<accession>A0A6P7P0K6</accession>